<gene>
    <name evidence="1" type="ORF">MEDL_52169</name>
</gene>
<dbReference type="AlphaFoldDB" id="A0A8S3U1T1"/>
<keyword evidence="2" id="KW-1185">Reference proteome</keyword>
<protein>
    <submittedName>
        <fullName evidence="1">Uncharacterized protein</fullName>
    </submittedName>
</protein>
<proteinExistence type="predicted"/>
<comment type="caution">
    <text evidence="1">The sequence shown here is derived from an EMBL/GenBank/DDBJ whole genome shotgun (WGS) entry which is preliminary data.</text>
</comment>
<name>A0A8S3U1T1_MYTED</name>
<dbReference type="OrthoDB" id="6114177at2759"/>
<dbReference type="InterPro" id="IPR036388">
    <property type="entry name" value="WH-like_DNA-bd_sf"/>
</dbReference>
<organism evidence="1 2">
    <name type="scientific">Mytilus edulis</name>
    <name type="common">Blue mussel</name>
    <dbReference type="NCBI Taxonomy" id="6550"/>
    <lineage>
        <taxon>Eukaryota</taxon>
        <taxon>Metazoa</taxon>
        <taxon>Spiralia</taxon>
        <taxon>Lophotrochozoa</taxon>
        <taxon>Mollusca</taxon>
        <taxon>Bivalvia</taxon>
        <taxon>Autobranchia</taxon>
        <taxon>Pteriomorphia</taxon>
        <taxon>Mytilida</taxon>
        <taxon>Mytiloidea</taxon>
        <taxon>Mytilidae</taxon>
        <taxon>Mytilinae</taxon>
        <taxon>Mytilus</taxon>
    </lineage>
</organism>
<dbReference type="Proteomes" id="UP000683360">
    <property type="component" value="Unassembled WGS sequence"/>
</dbReference>
<accession>A0A8S3U1T1</accession>
<dbReference type="Gene3D" id="1.10.10.10">
    <property type="entry name" value="Winged helix-like DNA-binding domain superfamily/Winged helix DNA-binding domain"/>
    <property type="match status" value="1"/>
</dbReference>
<sequence>MDLLTGNIFAQTKLTLTMEKGLLIKLDVEEKKKTFQHYLSRILSTHAKRRHLRKPHFVSNTLPSDDKQEFKSLREDIFRHAKVLTTWGENIPTRWIVLEKVINTKSSEHVISYTDAENLAMKSSFHNDSQMTLELDSFLKFEHNIGNIIFF</sequence>
<evidence type="ECO:0000313" key="1">
    <source>
        <dbReference type="EMBL" id="CAG2239838.1"/>
    </source>
</evidence>
<evidence type="ECO:0000313" key="2">
    <source>
        <dbReference type="Proteomes" id="UP000683360"/>
    </source>
</evidence>
<reference evidence="1" key="1">
    <citation type="submission" date="2021-03" db="EMBL/GenBank/DDBJ databases">
        <authorList>
            <person name="Bekaert M."/>
        </authorList>
    </citation>
    <scope>NUCLEOTIDE SEQUENCE</scope>
</reference>
<dbReference type="EMBL" id="CAJPWZ010002537">
    <property type="protein sequence ID" value="CAG2239838.1"/>
    <property type="molecule type" value="Genomic_DNA"/>
</dbReference>